<sequence length="488" mass="54164">MADRNFSSSALVSTSIGSRSVFLGRAGHGSLGFGFKALGKSFGLGRSSRRNVAICSVGIAEVLTDAIKNVVLEDDSAKQQGLELLDSFSRLPDTSQVGVLGGSLLGWIYLTAKPGVFLGAVDAYFLAPVQAVLDRALGRRGLKRSDFVVGQKLGEGSFGTVYAGAILPKDFQQEQGIGKRSRRLEEYQGYKKFQKVTLKKVKMDVEGALESGEMEEWFNYRMARAAPDVCADFLGSFVADSTRGQFVEGGKWLVWKYEGDSTLADFMKDRRFPENLAEPLLGRSREKDPLKRKALTIRKILREILVALKKMHATGIVHRDVKPANLVVTNKAKLKFIDFGAATDLRVGKNYVPERGMLDPDYCPPELFVMPEETPRPPPAPIAALLSPILWQLNSPDLFDMYSVGIIFLQMASPNLRTPVAVEVMKKELSEVNFDLKAWRKRTRLRPNLELLELGAGRGWELASRLVCERRKRLSAAAALRHPYFLSF</sequence>
<dbReference type="EMBL" id="GL377579">
    <property type="protein sequence ID" value="EFJ28681.1"/>
    <property type="molecule type" value="Genomic_DNA"/>
</dbReference>
<evidence type="ECO:0000259" key="1">
    <source>
        <dbReference type="PROSITE" id="PS50011"/>
    </source>
</evidence>
<dbReference type="InterPro" id="IPR008271">
    <property type="entry name" value="Ser/Thr_kinase_AS"/>
</dbReference>
<dbReference type="InterPro" id="IPR011009">
    <property type="entry name" value="Kinase-like_dom_sf"/>
</dbReference>
<dbReference type="PANTHER" id="PTHR46699:SF1">
    <property type="entry name" value="SERINE_THREONINE-PROTEIN KINASE STN8, CHLOROPLASTIC"/>
    <property type="match status" value="1"/>
</dbReference>
<evidence type="ECO:0000313" key="3">
    <source>
        <dbReference type="Proteomes" id="UP000001514"/>
    </source>
</evidence>
<feature type="domain" description="Protein kinase" evidence="1">
    <location>
        <begin position="147"/>
        <end position="485"/>
    </location>
</feature>
<dbReference type="eggNOG" id="KOG0594">
    <property type="taxonomic scope" value="Eukaryota"/>
</dbReference>
<dbReference type="Gene3D" id="3.30.200.20">
    <property type="entry name" value="Phosphorylase Kinase, domain 1"/>
    <property type="match status" value="1"/>
</dbReference>
<dbReference type="Gene3D" id="1.10.510.10">
    <property type="entry name" value="Transferase(Phosphotransferase) domain 1"/>
    <property type="match status" value="1"/>
</dbReference>
<dbReference type="KEGG" id="smo:SELMODRAFT_93150"/>
<organism evidence="3">
    <name type="scientific">Selaginella moellendorffii</name>
    <name type="common">Spikemoss</name>
    <dbReference type="NCBI Taxonomy" id="88036"/>
    <lineage>
        <taxon>Eukaryota</taxon>
        <taxon>Viridiplantae</taxon>
        <taxon>Streptophyta</taxon>
        <taxon>Embryophyta</taxon>
        <taxon>Tracheophyta</taxon>
        <taxon>Lycopodiopsida</taxon>
        <taxon>Selaginellales</taxon>
        <taxon>Selaginellaceae</taxon>
        <taxon>Selaginella</taxon>
    </lineage>
</organism>
<reference evidence="2 3" key="1">
    <citation type="journal article" date="2011" name="Science">
        <title>The Selaginella genome identifies genetic changes associated with the evolution of vascular plants.</title>
        <authorList>
            <person name="Banks J.A."/>
            <person name="Nishiyama T."/>
            <person name="Hasebe M."/>
            <person name="Bowman J.L."/>
            <person name="Gribskov M."/>
            <person name="dePamphilis C."/>
            <person name="Albert V.A."/>
            <person name="Aono N."/>
            <person name="Aoyama T."/>
            <person name="Ambrose B.A."/>
            <person name="Ashton N.W."/>
            <person name="Axtell M.J."/>
            <person name="Barker E."/>
            <person name="Barker M.S."/>
            <person name="Bennetzen J.L."/>
            <person name="Bonawitz N.D."/>
            <person name="Chapple C."/>
            <person name="Cheng C."/>
            <person name="Correa L.G."/>
            <person name="Dacre M."/>
            <person name="DeBarry J."/>
            <person name="Dreyer I."/>
            <person name="Elias M."/>
            <person name="Engstrom E.M."/>
            <person name="Estelle M."/>
            <person name="Feng L."/>
            <person name="Finet C."/>
            <person name="Floyd S.K."/>
            <person name="Frommer W.B."/>
            <person name="Fujita T."/>
            <person name="Gramzow L."/>
            <person name="Gutensohn M."/>
            <person name="Harholt J."/>
            <person name="Hattori M."/>
            <person name="Heyl A."/>
            <person name="Hirai T."/>
            <person name="Hiwatashi Y."/>
            <person name="Ishikawa M."/>
            <person name="Iwata M."/>
            <person name="Karol K.G."/>
            <person name="Koehler B."/>
            <person name="Kolukisaoglu U."/>
            <person name="Kubo M."/>
            <person name="Kurata T."/>
            <person name="Lalonde S."/>
            <person name="Li K."/>
            <person name="Li Y."/>
            <person name="Litt A."/>
            <person name="Lyons E."/>
            <person name="Manning G."/>
            <person name="Maruyama T."/>
            <person name="Michael T.P."/>
            <person name="Mikami K."/>
            <person name="Miyazaki S."/>
            <person name="Morinaga S."/>
            <person name="Murata T."/>
            <person name="Mueller-Roeber B."/>
            <person name="Nelson D.R."/>
            <person name="Obara M."/>
            <person name="Oguri Y."/>
            <person name="Olmstead R.G."/>
            <person name="Onodera N."/>
            <person name="Petersen B.L."/>
            <person name="Pils B."/>
            <person name="Prigge M."/>
            <person name="Rensing S.A."/>
            <person name="Riano-Pachon D.M."/>
            <person name="Roberts A.W."/>
            <person name="Sato Y."/>
            <person name="Scheller H.V."/>
            <person name="Schulz B."/>
            <person name="Schulz C."/>
            <person name="Shakirov E.V."/>
            <person name="Shibagaki N."/>
            <person name="Shinohara N."/>
            <person name="Shippen D.E."/>
            <person name="Soerensen I."/>
            <person name="Sotooka R."/>
            <person name="Sugimoto N."/>
            <person name="Sugita M."/>
            <person name="Sumikawa N."/>
            <person name="Tanurdzic M."/>
            <person name="Theissen G."/>
            <person name="Ulvskov P."/>
            <person name="Wakazuki S."/>
            <person name="Weng J.K."/>
            <person name="Willats W.W."/>
            <person name="Wipf D."/>
            <person name="Wolf P.G."/>
            <person name="Yang L."/>
            <person name="Zimmer A.D."/>
            <person name="Zhu Q."/>
            <person name="Mitros T."/>
            <person name="Hellsten U."/>
            <person name="Loque D."/>
            <person name="Otillar R."/>
            <person name="Salamov A."/>
            <person name="Schmutz J."/>
            <person name="Shapiro H."/>
            <person name="Lindquist E."/>
            <person name="Lucas S."/>
            <person name="Rokhsar D."/>
            <person name="Grigoriev I.V."/>
        </authorList>
    </citation>
    <scope>NUCLEOTIDE SEQUENCE [LARGE SCALE GENOMIC DNA]</scope>
</reference>
<gene>
    <name evidence="2" type="ORF">SELMODRAFT_93150</name>
</gene>
<accession>D8RH00</accession>
<dbReference type="Proteomes" id="UP000001514">
    <property type="component" value="Unassembled WGS sequence"/>
</dbReference>
<dbReference type="SUPFAM" id="SSF56112">
    <property type="entry name" value="Protein kinase-like (PK-like)"/>
    <property type="match status" value="1"/>
</dbReference>
<dbReference type="FunCoup" id="D8RH00">
    <property type="interactions" value="2001"/>
</dbReference>
<dbReference type="InterPro" id="IPR000719">
    <property type="entry name" value="Prot_kinase_dom"/>
</dbReference>
<dbReference type="PROSITE" id="PS50011">
    <property type="entry name" value="PROTEIN_KINASE_DOM"/>
    <property type="match status" value="1"/>
</dbReference>
<dbReference type="GO" id="GO:0004672">
    <property type="term" value="F:protein kinase activity"/>
    <property type="evidence" value="ECO:0007669"/>
    <property type="project" value="InterPro"/>
</dbReference>
<dbReference type="OMA" id="FTKGEKW"/>
<dbReference type="PROSITE" id="PS00108">
    <property type="entry name" value="PROTEIN_KINASE_ST"/>
    <property type="match status" value="1"/>
</dbReference>
<dbReference type="Gramene" id="EFJ28681">
    <property type="protein sequence ID" value="EFJ28681"/>
    <property type="gene ID" value="SELMODRAFT_93150"/>
</dbReference>
<name>D8RH00_SELML</name>
<dbReference type="STRING" id="88036.D8RH00"/>
<dbReference type="SMART" id="SM00220">
    <property type="entry name" value="S_TKc"/>
    <property type="match status" value="1"/>
</dbReference>
<dbReference type="PANTHER" id="PTHR46699">
    <property type="entry name" value="SERINE/THREONINE-PROTEIN KINASE STN8, CHLOROPLASTIC-RELATED"/>
    <property type="match status" value="1"/>
</dbReference>
<keyword evidence="3" id="KW-1185">Reference proteome</keyword>
<dbReference type="Pfam" id="PF00069">
    <property type="entry name" value="Pkinase"/>
    <property type="match status" value="1"/>
</dbReference>
<proteinExistence type="predicted"/>
<dbReference type="InParanoid" id="D8RH00"/>
<protein>
    <recommendedName>
        <fullName evidence="1">Protein kinase domain-containing protein</fullName>
    </recommendedName>
</protein>
<dbReference type="AlphaFoldDB" id="D8RH00"/>
<dbReference type="OrthoDB" id="10252171at2759"/>
<dbReference type="HOGENOM" id="CLU_029162_0_0_1"/>
<evidence type="ECO:0000313" key="2">
    <source>
        <dbReference type="EMBL" id="EFJ28681.1"/>
    </source>
</evidence>
<dbReference type="GO" id="GO:0005524">
    <property type="term" value="F:ATP binding"/>
    <property type="evidence" value="ECO:0007669"/>
    <property type="project" value="InterPro"/>
</dbReference>